<dbReference type="NCBIfam" id="TIGR02799">
    <property type="entry name" value="thio_ybgC"/>
    <property type="match status" value="1"/>
</dbReference>
<dbReference type="RefSeq" id="WP_149163362.1">
    <property type="nucleotide sequence ID" value="NZ_QOKV01000001.1"/>
</dbReference>
<evidence type="ECO:0000256" key="1">
    <source>
        <dbReference type="ARBA" id="ARBA00005953"/>
    </source>
</evidence>
<dbReference type="InterPro" id="IPR006684">
    <property type="entry name" value="YbgC/YbaW"/>
</dbReference>
<dbReference type="CDD" id="cd00586">
    <property type="entry name" value="4HBT"/>
    <property type="match status" value="1"/>
</dbReference>
<dbReference type="InterPro" id="IPR050563">
    <property type="entry name" value="4-hydroxybenzoyl-CoA_TE"/>
</dbReference>
<dbReference type="PIRSF" id="PIRSF003230">
    <property type="entry name" value="YbgC"/>
    <property type="match status" value="1"/>
</dbReference>
<reference evidence="3 4" key="1">
    <citation type="submission" date="2018-07" db="EMBL/GenBank/DDBJ databases">
        <title>Genome sequence of Roseomonas fauriae ATCC 49958.</title>
        <authorList>
            <person name="Sant'Anna F.H."/>
            <person name="Baldani J.I."/>
            <person name="Zilli J.E."/>
            <person name="Reis V.M."/>
            <person name="Hartmann A."/>
            <person name="Cruz L."/>
            <person name="de Souza E.M."/>
            <person name="de Oliveira Pedrosa F."/>
            <person name="Passaglia L.M.P."/>
        </authorList>
    </citation>
    <scope>NUCLEOTIDE SEQUENCE [LARGE SCALE GENOMIC DNA]</scope>
    <source>
        <strain evidence="3 4">ATCC 49958</strain>
    </source>
</reference>
<protein>
    <submittedName>
        <fullName evidence="3">Tol-pal system-associated acyl-CoA thioesterase</fullName>
    </submittedName>
</protein>
<dbReference type="Pfam" id="PF13279">
    <property type="entry name" value="4HBT_2"/>
    <property type="match status" value="1"/>
</dbReference>
<dbReference type="EMBL" id="QOKV01000001">
    <property type="protein sequence ID" value="KAA0688710.1"/>
    <property type="molecule type" value="Genomic_DNA"/>
</dbReference>
<evidence type="ECO:0000313" key="3">
    <source>
        <dbReference type="EMBL" id="KAA0688710.1"/>
    </source>
</evidence>
<dbReference type="NCBIfam" id="TIGR00051">
    <property type="entry name" value="YbgC/FadM family acyl-CoA thioesterase"/>
    <property type="match status" value="1"/>
</dbReference>
<dbReference type="PANTHER" id="PTHR31793">
    <property type="entry name" value="4-HYDROXYBENZOYL-COA THIOESTERASE FAMILY MEMBER"/>
    <property type="match status" value="1"/>
</dbReference>
<comment type="caution">
    <text evidence="3">The sequence shown here is derived from an EMBL/GenBank/DDBJ whole genome shotgun (WGS) entry which is preliminary data.</text>
</comment>
<sequence length="161" mass="17950">MSDTALAPQPNLSGWFDENAQHRLRLRVYYEDTDAGGLVYHANYLRFFERARTEMLRLTGFTNAGLAESDGVSFAVRRAEIDFVAPAKLEDTLEVVTRITDTGGASFAVAQLARRDGRDLARAVIQLAMINLAGNRAGRPARLPAPVREALIDLYKRQKRD</sequence>
<gene>
    <name evidence="3" type="primary">ybgC</name>
    <name evidence="3" type="ORF">DS837_03060</name>
</gene>
<dbReference type="Proteomes" id="UP000476837">
    <property type="component" value="Unassembled WGS sequence"/>
</dbReference>
<organism evidence="3 4">
    <name type="scientific">Azospirillum brasilense</name>
    <dbReference type="NCBI Taxonomy" id="192"/>
    <lineage>
        <taxon>Bacteria</taxon>
        <taxon>Pseudomonadati</taxon>
        <taxon>Pseudomonadota</taxon>
        <taxon>Alphaproteobacteria</taxon>
        <taxon>Rhodospirillales</taxon>
        <taxon>Azospirillaceae</taxon>
        <taxon>Azospirillum</taxon>
    </lineage>
</organism>
<dbReference type="PANTHER" id="PTHR31793:SF37">
    <property type="entry name" value="ACYL-COA THIOESTER HYDROLASE YBGC"/>
    <property type="match status" value="1"/>
</dbReference>
<dbReference type="InterPro" id="IPR014166">
    <property type="entry name" value="Tol-Pal_acyl-CoA_thioesterase"/>
</dbReference>
<keyword evidence="2" id="KW-0378">Hydrolase</keyword>
<evidence type="ECO:0000256" key="2">
    <source>
        <dbReference type="ARBA" id="ARBA00022801"/>
    </source>
</evidence>
<dbReference type="AlphaFoldDB" id="A0A6L3BAK1"/>
<proteinExistence type="inferred from homology"/>
<dbReference type="FunFam" id="3.10.129.10:FF:000004">
    <property type="entry name" value="Tol-pal system-associated acyl-CoA thioesterase"/>
    <property type="match status" value="1"/>
</dbReference>
<dbReference type="InterPro" id="IPR029069">
    <property type="entry name" value="HotDog_dom_sf"/>
</dbReference>
<name>A0A6L3BAK1_AZOBR</name>
<accession>A0A6L3BAK1</accession>
<dbReference type="SUPFAM" id="SSF54637">
    <property type="entry name" value="Thioesterase/thiol ester dehydrase-isomerase"/>
    <property type="match status" value="1"/>
</dbReference>
<dbReference type="GO" id="GO:0047617">
    <property type="term" value="F:fatty acyl-CoA hydrolase activity"/>
    <property type="evidence" value="ECO:0007669"/>
    <property type="project" value="TreeGrafter"/>
</dbReference>
<evidence type="ECO:0000313" key="4">
    <source>
        <dbReference type="Proteomes" id="UP000476837"/>
    </source>
</evidence>
<comment type="similarity">
    <text evidence="1">Belongs to the 4-hydroxybenzoyl-CoA thioesterase family.</text>
</comment>
<dbReference type="Gene3D" id="3.10.129.10">
    <property type="entry name" value="Hotdog Thioesterase"/>
    <property type="match status" value="1"/>
</dbReference>